<comment type="subcellular location">
    <subcellularLocation>
        <location evidence="1">Nucleus</location>
    </subcellularLocation>
</comment>
<accession>A0A1J4MX17</accession>
<gene>
    <name evidence="8" type="ORF">cand_036910</name>
</gene>
<evidence type="ECO:0000259" key="7">
    <source>
        <dbReference type="Pfam" id="PF12265"/>
    </source>
</evidence>
<feature type="repeat" description="WD" evidence="6">
    <location>
        <begin position="182"/>
        <end position="216"/>
    </location>
</feature>
<dbReference type="InterPro" id="IPR050459">
    <property type="entry name" value="WD_repeat_RBAP46/RBAP48/MSI1"/>
</dbReference>
<evidence type="ECO:0000256" key="1">
    <source>
        <dbReference type="ARBA" id="ARBA00004123"/>
    </source>
</evidence>
<protein>
    <recommendedName>
        <fullName evidence="7">Histone-binding protein RBBP4-like N-terminal domain-containing protein</fullName>
    </recommendedName>
</protein>
<dbReference type="PRINTS" id="PR00320">
    <property type="entry name" value="GPROTEINBRPT"/>
</dbReference>
<dbReference type="PANTHER" id="PTHR22850">
    <property type="entry name" value="WD40 REPEAT FAMILY"/>
    <property type="match status" value="1"/>
</dbReference>
<evidence type="ECO:0000313" key="8">
    <source>
        <dbReference type="EMBL" id="OII78043.1"/>
    </source>
</evidence>
<dbReference type="EMBL" id="LRBS01000010">
    <property type="protein sequence ID" value="OII78043.1"/>
    <property type="molecule type" value="Genomic_DNA"/>
</dbReference>
<dbReference type="InterPro" id="IPR036322">
    <property type="entry name" value="WD40_repeat_dom_sf"/>
</dbReference>
<dbReference type="PROSITE" id="PS50082">
    <property type="entry name" value="WD_REPEATS_2"/>
    <property type="match status" value="3"/>
</dbReference>
<dbReference type="InterPro" id="IPR019775">
    <property type="entry name" value="WD40_repeat_CS"/>
</dbReference>
<dbReference type="PROSITE" id="PS00678">
    <property type="entry name" value="WD_REPEATS_1"/>
    <property type="match status" value="2"/>
</dbReference>
<reference evidence="8 9" key="1">
    <citation type="submission" date="2016-10" db="EMBL/GenBank/DDBJ databases">
        <title>Reductive evolution of mitochondrial metabolism and differential evolution of invasion-related proteins in Cryptosporidium.</title>
        <authorList>
            <person name="Liu S."/>
            <person name="Roellig D.M."/>
            <person name="Guo Y."/>
            <person name="Li N."/>
            <person name="Frace M.A."/>
            <person name="Tang K."/>
            <person name="Zhang L."/>
            <person name="Feng Y."/>
            <person name="Xiao L."/>
        </authorList>
    </citation>
    <scope>NUCLEOTIDE SEQUENCE [LARGE SCALE GENOMIC DNA]</scope>
    <source>
        <strain evidence="8">30847</strain>
    </source>
</reference>
<feature type="repeat" description="WD" evidence="6">
    <location>
        <begin position="260"/>
        <end position="302"/>
    </location>
</feature>
<dbReference type="RefSeq" id="XP_067069889.1">
    <property type="nucleotide sequence ID" value="XM_067213916.1"/>
</dbReference>
<keyword evidence="9" id="KW-1185">Reference proteome</keyword>
<dbReference type="SMART" id="SM00320">
    <property type="entry name" value="WD40"/>
    <property type="match status" value="5"/>
</dbReference>
<organism evidence="8 9">
    <name type="scientific">Cryptosporidium andersoni</name>
    <dbReference type="NCBI Taxonomy" id="117008"/>
    <lineage>
        <taxon>Eukaryota</taxon>
        <taxon>Sar</taxon>
        <taxon>Alveolata</taxon>
        <taxon>Apicomplexa</taxon>
        <taxon>Conoidasida</taxon>
        <taxon>Coccidia</taxon>
        <taxon>Eucoccidiorida</taxon>
        <taxon>Eimeriorina</taxon>
        <taxon>Cryptosporidiidae</taxon>
        <taxon>Cryptosporidium</taxon>
    </lineage>
</organism>
<dbReference type="Gene3D" id="2.130.10.10">
    <property type="entry name" value="YVTN repeat-like/Quinoprotein amine dehydrogenase"/>
    <property type="match status" value="1"/>
</dbReference>
<feature type="repeat" description="WD" evidence="6">
    <location>
        <begin position="401"/>
        <end position="443"/>
    </location>
</feature>
<evidence type="ECO:0000256" key="2">
    <source>
        <dbReference type="ARBA" id="ARBA00022574"/>
    </source>
</evidence>
<keyword evidence="2 6" id="KW-0853">WD repeat</keyword>
<keyword evidence="4" id="KW-0156">Chromatin regulator</keyword>
<dbReference type="SUPFAM" id="SSF50978">
    <property type="entry name" value="WD40 repeat-like"/>
    <property type="match status" value="1"/>
</dbReference>
<sequence length="443" mass="50493">MEEHNNIICQESPQEHLDLQSDDEFYFWRRNCPYLYDSMLSYTLEWPTLTLDWLPNSYKSADGTYSVHKIIFGTHTNGEEQNHLIVAEVHLADSFEAEDLMCHESFAEYHYNNDTNISSSIQFEVKAKLNHPGEVNKALHMHQHPFIIATKTATKKGDTLLFDYSKHESFSSDDLVRPQLVLTGHNNEGYALSWNFSNEGFLISGGKDSRICFWNIANYTEGGIGLSCNTKSGIYNCEYYSNDNTGYTESIRSIEALNSYEWHEGEINDVQWHPSHAYIFASVSDDKFLALWDIREKSMNPSQYSESPNCNILNSISFNCFIPTVFATSDSGGKINIWDLRDLSQPIKNLKYHRPIAKIEWSPWCPNIIASAGGDNRVVLWDVCKESNQGDSTSSEIIFSHAGHGAPISDFSWNYSNHGDPLLIASASEDNTLQFWQISDMFL</sequence>
<dbReference type="Proteomes" id="UP000186804">
    <property type="component" value="Unassembled WGS sequence"/>
</dbReference>
<dbReference type="GO" id="GO:0005634">
    <property type="term" value="C:nucleus"/>
    <property type="evidence" value="ECO:0007669"/>
    <property type="project" value="UniProtKB-SubCell"/>
</dbReference>
<dbReference type="InterPro" id="IPR015943">
    <property type="entry name" value="WD40/YVTN_repeat-like_dom_sf"/>
</dbReference>
<name>A0A1J4MX17_9CRYT</name>
<evidence type="ECO:0000256" key="6">
    <source>
        <dbReference type="PROSITE-ProRule" id="PRU00221"/>
    </source>
</evidence>
<dbReference type="GeneID" id="92367875"/>
<dbReference type="InterPro" id="IPR020472">
    <property type="entry name" value="WD40_PAC1"/>
</dbReference>
<dbReference type="AlphaFoldDB" id="A0A1J4MX17"/>
<dbReference type="Pfam" id="PF00400">
    <property type="entry name" value="WD40"/>
    <property type="match status" value="4"/>
</dbReference>
<evidence type="ECO:0000313" key="9">
    <source>
        <dbReference type="Proteomes" id="UP000186804"/>
    </source>
</evidence>
<evidence type="ECO:0000256" key="5">
    <source>
        <dbReference type="ARBA" id="ARBA00023242"/>
    </source>
</evidence>
<dbReference type="OrthoDB" id="427795at2759"/>
<proteinExistence type="predicted"/>
<dbReference type="VEuPathDB" id="CryptoDB:cand_036910"/>
<keyword evidence="5" id="KW-0539">Nucleus</keyword>
<evidence type="ECO:0000256" key="4">
    <source>
        <dbReference type="ARBA" id="ARBA00022853"/>
    </source>
</evidence>
<dbReference type="InterPro" id="IPR022052">
    <property type="entry name" value="Histone-bd_RBBP4-like_N"/>
</dbReference>
<keyword evidence="3" id="KW-0677">Repeat</keyword>
<comment type="caution">
    <text evidence="8">The sequence shown here is derived from an EMBL/GenBank/DDBJ whole genome shotgun (WGS) entry which is preliminary data.</text>
</comment>
<dbReference type="Pfam" id="PF12265">
    <property type="entry name" value="CAF1C_H4-bd"/>
    <property type="match status" value="1"/>
</dbReference>
<feature type="domain" description="Histone-binding protein RBBP4-like N-terminal" evidence="7">
    <location>
        <begin position="23"/>
        <end position="91"/>
    </location>
</feature>
<dbReference type="GO" id="GO:0006325">
    <property type="term" value="P:chromatin organization"/>
    <property type="evidence" value="ECO:0007669"/>
    <property type="project" value="UniProtKB-KW"/>
</dbReference>
<dbReference type="PROSITE" id="PS50294">
    <property type="entry name" value="WD_REPEATS_REGION"/>
    <property type="match status" value="2"/>
</dbReference>
<dbReference type="InterPro" id="IPR001680">
    <property type="entry name" value="WD40_rpt"/>
</dbReference>
<evidence type="ECO:0000256" key="3">
    <source>
        <dbReference type="ARBA" id="ARBA00022737"/>
    </source>
</evidence>